<keyword evidence="2" id="KW-1185">Reference proteome</keyword>
<reference evidence="1" key="1">
    <citation type="submission" date="2019-10" db="EMBL/GenBank/DDBJ databases">
        <authorList>
            <consortium name="DOE Joint Genome Institute"/>
            <person name="Kuo A."/>
            <person name="Miyauchi S."/>
            <person name="Kiss E."/>
            <person name="Drula E."/>
            <person name="Kohler A."/>
            <person name="Sanchez-Garcia M."/>
            <person name="Andreopoulos B."/>
            <person name="Barry K.W."/>
            <person name="Bonito G."/>
            <person name="Buee M."/>
            <person name="Carver A."/>
            <person name="Chen C."/>
            <person name="Cichocki N."/>
            <person name="Clum A."/>
            <person name="Culley D."/>
            <person name="Crous P.W."/>
            <person name="Fauchery L."/>
            <person name="Girlanda M."/>
            <person name="Hayes R."/>
            <person name="Keri Z."/>
            <person name="LaButti K."/>
            <person name="Lipzen A."/>
            <person name="Lombard V."/>
            <person name="Magnuson J."/>
            <person name="Maillard F."/>
            <person name="Morin E."/>
            <person name="Murat C."/>
            <person name="Nolan M."/>
            <person name="Ohm R."/>
            <person name="Pangilinan J."/>
            <person name="Pereira M."/>
            <person name="Perotto S."/>
            <person name="Peter M."/>
            <person name="Riley R."/>
            <person name="Sitrit Y."/>
            <person name="Stielow B."/>
            <person name="Szollosi G."/>
            <person name="Zifcakova L."/>
            <person name="Stursova M."/>
            <person name="Spatafora J.W."/>
            <person name="Tedersoo L."/>
            <person name="Vaario L.-M."/>
            <person name="Yamada A."/>
            <person name="Yan M."/>
            <person name="Wang P."/>
            <person name="Xu J."/>
            <person name="Bruns T."/>
            <person name="Baldrian P."/>
            <person name="Vilgalys R."/>
            <person name="Henrissat B."/>
            <person name="Grigoriev I.V."/>
            <person name="Hibbett D."/>
            <person name="Nagy L.G."/>
            <person name="Martin F.M."/>
        </authorList>
    </citation>
    <scope>NUCLEOTIDE SEQUENCE</scope>
    <source>
        <strain evidence="1">Prilba</strain>
    </source>
</reference>
<reference evidence="1" key="2">
    <citation type="journal article" date="2020" name="Nat. Commun.">
        <title>Large-scale genome sequencing of mycorrhizal fungi provides insights into the early evolution of symbiotic traits.</title>
        <authorList>
            <person name="Miyauchi S."/>
            <person name="Kiss E."/>
            <person name="Kuo A."/>
            <person name="Drula E."/>
            <person name="Kohler A."/>
            <person name="Sanchez-Garcia M."/>
            <person name="Morin E."/>
            <person name="Andreopoulos B."/>
            <person name="Barry K.W."/>
            <person name="Bonito G."/>
            <person name="Buee M."/>
            <person name="Carver A."/>
            <person name="Chen C."/>
            <person name="Cichocki N."/>
            <person name="Clum A."/>
            <person name="Culley D."/>
            <person name="Crous P.W."/>
            <person name="Fauchery L."/>
            <person name="Girlanda M."/>
            <person name="Hayes R.D."/>
            <person name="Keri Z."/>
            <person name="LaButti K."/>
            <person name="Lipzen A."/>
            <person name="Lombard V."/>
            <person name="Magnuson J."/>
            <person name="Maillard F."/>
            <person name="Murat C."/>
            <person name="Nolan M."/>
            <person name="Ohm R.A."/>
            <person name="Pangilinan J."/>
            <person name="Pereira M.F."/>
            <person name="Perotto S."/>
            <person name="Peter M."/>
            <person name="Pfister S."/>
            <person name="Riley R."/>
            <person name="Sitrit Y."/>
            <person name="Stielow J.B."/>
            <person name="Szollosi G."/>
            <person name="Zifcakova L."/>
            <person name="Stursova M."/>
            <person name="Spatafora J.W."/>
            <person name="Tedersoo L."/>
            <person name="Vaario L.M."/>
            <person name="Yamada A."/>
            <person name="Yan M."/>
            <person name="Wang P."/>
            <person name="Xu J."/>
            <person name="Bruns T."/>
            <person name="Baldrian P."/>
            <person name="Vilgalys R."/>
            <person name="Dunand C."/>
            <person name="Henrissat B."/>
            <person name="Grigoriev I.V."/>
            <person name="Hibbett D."/>
            <person name="Nagy L.G."/>
            <person name="Martin F.M."/>
        </authorList>
    </citation>
    <scope>NUCLEOTIDE SEQUENCE</scope>
    <source>
        <strain evidence="1">Prilba</strain>
    </source>
</reference>
<dbReference type="OrthoDB" id="5424209at2759"/>
<proteinExistence type="predicted"/>
<protein>
    <submittedName>
        <fullName evidence="1">Uncharacterized protein</fullName>
    </submittedName>
</protein>
<comment type="caution">
    <text evidence="1">The sequence shown here is derived from an EMBL/GenBank/DDBJ whole genome shotgun (WGS) entry which is preliminary data.</text>
</comment>
<name>A0A9P5JXB5_9AGAM</name>
<gene>
    <name evidence="1" type="ORF">DFH94DRAFT_816416</name>
</gene>
<dbReference type="SUPFAM" id="SSF50494">
    <property type="entry name" value="Trypsin-like serine proteases"/>
    <property type="match status" value="2"/>
</dbReference>
<dbReference type="Proteomes" id="UP000759537">
    <property type="component" value="Unassembled WGS sequence"/>
</dbReference>
<dbReference type="InterPro" id="IPR009003">
    <property type="entry name" value="Peptidase_S1_PA"/>
</dbReference>
<organism evidence="1 2">
    <name type="scientific">Russula ochroleuca</name>
    <dbReference type="NCBI Taxonomy" id="152965"/>
    <lineage>
        <taxon>Eukaryota</taxon>
        <taxon>Fungi</taxon>
        <taxon>Dikarya</taxon>
        <taxon>Basidiomycota</taxon>
        <taxon>Agaricomycotina</taxon>
        <taxon>Agaricomycetes</taxon>
        <taxon>Russulales</taxon>
        <taxon>Russulaceae</taxon>
        <taxon>Russula</taxon>
    </lineage>
</organism>
<accession>A0A9P5JXB5</accession>
<evidence type="ECO:0000313" key="2">
    <source>
        <dbReference type="Proteomes" id="UP000759537"/>
    </source>
</evidence>
<sequence>MPGIPGMQLEFGLTVRLWSHTMNNIPSPLSIRNVNNSSLTSGSYPGAISDFYGLPTNPICIFKTGDAWPVRTGPEAQRVPTEARPICNHPIQDVWPTLGEAVYNFLDSLEVRWSTIDPVRFAEQGGKAGPLYLWIGVVPAAADGCKKILAKAQFPDVEIAFRKSIFTRSTGPLNHVPFIDPIADIRNPFTPSLGVQIAPRDTPHYEGTDALYLRESSQSDRVFLLTARHVALPPPAHDNELYERKKTRKRAYEVLILGSKAYTNALENMMAKIGHDLIFVDTYKRQLEALGEVAEGEDIRITAARRDLQGMLAKAKETIVDINEFHGEIAEHWTTPSQRVLGYVVYAPPIAVGTGPKRFTKDWALIDIYPEKIDWNTFKGNVVYLGNKISLPDFVLKMHPHPEGHSSFIYPVSGLLRVKGVVEEDEIRKPKLLDANGEECILVIKNGKTTGVTIGRATGIESLVREYGEYGIQRTSMEVAIYPYSHRDGAFSAPGDSGSIVVDGQGRIVGLLTGGAGTTESTDVTYITLYASIEEGIKEAFPDSYLYD</sequence>
<dbReference type="Gene3D" id="2.40.10.10">
    <property type="entry name" value="Trypsin-like serine proteases"/>
    <property type="match status" value="1"/>
</dbReference>
<dbReference type="InterPro" id="IPR043504">
    <property type="entry name" value="Peptidase_S1_PA_chymotrypsin"/>
</dbReference>
<dbReference type="EMBL" id="WHVB01000031">
    <property type="protein sequence ID" value="KAF8468607.1"/>
    <property type="molecule type" value="Genomic_DNA"/>
</dbReference>
<dbReference type="AlphaFoldDB" id="A0A9P5JXB5"/>
<evidence type="ECO:0000313" key="1">
    <source>
        <dbReference type="EMBL" id="KAF8468607.1"/>
    </source>
</evidence>